<organism evidence="6 7">
    <name type="scientific">Aporhodopirellula rubra</name>
    <dbReference type="NCBI Taxonomy" id="980271"/>
    <lineage>
        <taxon>Bacteria</taxon>
        <taxon>Pseudomonadati</taxon>
        <taxon>Planctomycetota</taxon>
        <taxon>Planctomycetia</taxon>
        <taxon>Pirellulales</taxon>
        <taxon>Pirellulaceae</taxon>
        <taxon>Aporhodopirellula</taxon>
    </lineage>
</organism>
<gene>
    <name evidence="6" type="ORF">FHS27_004684</name>
</gene>
<evidence type="ECO:0000313" key="6">
    <source>
        <dbReference type="EMBL" id="MBB3208851.1"/>
    </source>
</evidence>
<sequence length="519" mass="56774">MTKNANRDALPQRADTRDRDNPTWQRITTGLLGGLCVLLFCPSTLPVNAEPIEKVSANHSSSTFDIRLYGAVGDGQTFDTEAIQTTLDACARNGGGVVRVPPGEYVIGTIMLKSNTTLSLDHGAVLAGSQDIDDYPTENLRPAREGNSECLLYAEDAANIRVEGLGVIDGRGKPDAFPRRAGRNNRDNRPRLMRFENCENVTLSGLTYKDPAFWGIHLVDCRDVHVDSVTIRFRNNHYNNDGIDLDACENVLIENCDINAGDDAICLKSSLGPCRNFVVRNCKVSSNTAALKFGTSSSGGFINIDVSNCYFYDCPMGAIKLQIVDGGRMENVNISRIVMDEVGSPLFIRLGNRGRNYTKNTWTGPTTGSGDSEGAGVGIVRGIRITDVIAKVTIEEPARSERASYKGKAPRQTPEQVAKARAKAGPIMITGIPGHRIEDVVLENIHVSYPGEGTEADTERVVPEDVARYPEQFFFDVLPAWGAYIRHAKNVRFDNVNLSTRASDARESIVLDDVINFQE</sequence>
<evidence type="ECO:0000256" key="1">
    <source>
        <dbReference type="ARBA" id="ARBA00008834"/>
    </source>
</evidence>
<evidence type="ECO:0000313" key="7">
    <source>
        <dbReference type="Proteomes" id="UP000536179"/>
    </source>
</evidence>
<accession>A0A7W5H8C2</accession>
<dbReference type="PANTHER" id="PTHR31339">
    <property type="entry name" value="PECTIN LYASE-RELATED"/>
    <property type="match status" value="1"/>
</dbReference>
<keyword evidence="3 4" id="KW-0326">Glycosidase</keyword>
<dbReference type="SUPFAM" id="SSF51126">
    <property type="entry name" value="Pectin lyase-like"/>
    <property type="match status" value="1"/>
</dbReference>
<dbReference type="InterPro" id="IPR006626">
    <property type="entry name" value="PbH1"/>
</dbReference>
<dbReference type="RefSeq" id="WP_184307033.1">
    <property type="nucleotide sequence ID" value="NZ_JACHXU010000018.1"/>
</dbReference>
<dbReference type="EMBL" id="JACHXU010000018">
    <property type="protein sequence ID" value="MBB3208851.1"/>
    <property type="molecule type" value="Genomic_DNA"/>
</dbReference>
<name>A0A7W5H8C2_9BACT</name>
<comment type="similarity">
    <text evidence="1 4">Belongs to the glycosyl hydrolase 28 family.</text>
</comment>
<feature type="region of interest" description="Disordered" evidence="5">
    <location>
        <begin position="1"/>
        <end position="23"/>
    </location>
</feature>
<dbReference type="PANTHER" id="PTHR31339:SF9">
    <property type="entry name" value="PLASMIN AND FIBRONECTIN-BINDING PROTEIN A"/>
    <property type="match status" value="1"/>
</dbReference>
<dbReference type="InterPro" id="IPR011050">
    <property type="entry name" value="Pectin_lyase_fold/virulence"/>
</dbReference>
<evidence type="ECO:0000256" key="5">
    <source>
        <dbReference type="SAM" id="MobiDB-lite"/>
    </source>
</evidence>
<evidence type="ECO:0000256" key="2">
    <source>
        <dbReference type="ARBA" id="ARBA00022801"/>
    </source>
</evidence>
<dbReference type="InterPro" id="IPR051801">
    <property type="entry name" value="GH28_Enzymes"/>
</dbReference>
<proteinExistence type="inferred from homology"/>
<protein>
    <submittedName>
        <fullName evidence="6">Polygalacturonase</fullName>
    </submittedName>
</protein>
<reference evidence="6 7" key="1">
    <citation type="submission" date="2020-08" db="EMBL/GenBank/DDBJ databases">
        <title>Genomic Encyclopedia of Type Strains, Phase III (KMG-III): the genomes of soil and plant-associated and newly described type strains.</title>
        <authorList>
            <person name="Whitman W."/>
        </authorList>
    </citation>
    <scope>NUCLEOTIDE SEQUENCE [LARGE SCALE GENOMIC DNA]</scope>
    <source>
        <strain evidence="6 7">CECT 8075</strain>
    </source>
</reference>
<evidence type="ECO:0000256" key="4">
    <source>
        <dbReference type="RuleBase" id="RU361169"/>
    </source>
</evidence>
<dbReference type="AlphaFoldDB" id="A0A7W5H8C2"/>
<comment type="caution">
    <text evidence="6">The sequence shown here is derived from an EMBL/GenBank/DDBJ whole genome shotgun (WGS) entry which is preliminary data.</text>
</comment>
<dbReference type="Pfam" id="PF00295">
    <property type="entry name" value="Glyco_hydro_28"/>
    <property type="match status" value="1"/>
</dbReference>
<keyword evidence="7" id="KW-1185">Reference proteome</keyword>
<dbReference type="GO" id="GO:0005975">
    <property type="term" value="P:carbohydrate metabolic process"/>
    <property type="evidence" value="ECO:0007669"/>
    <property type="project" value="InterPro"/>
</dbReference>
<evidence type="ECO:0000256" key="3">
    <source>
        <dbReference type="ARBA" id="ARBA00023295"/>
    </source>
</evidence>
<keyword evidence="2 4" id="KW-0378">Hydrolase</keyword>
<dbReference type="Gene3D" id="2.160.20.10">
    <property type="entry name" value="Single-stranded right-handed beta-helix, Pectin lyase-like"/>
    <property type="match status" value="1"/>
</dbReference>
<dbReference type="Proteomes" id="UP000536179">
    <property type="component" value="Unassembled WGS sequence"/>
</dbReference>
<dbReference type="SMART" id="SM00710">
    <property type="entry name" value="PbH1"/>
    <property type="match status" value="4"/>
</dbReference>
<dbReference type="InterPro" id="IPR000743">
    <property type="entry name" value="Glyco_hydro_28"/>
</dbReference>
<dbReference type="InterPro" id="IPR012334">
    <property type="entry name" value="Pectin_lyas_fold"/>
</dbReference>
<dbReference type="GO" id="GO:0004650">
    <property type="term" value="F:polygalacturonase activity"/>
    <property type="evidence" value="ECO:0007669"/>
    <property type="project" value="InterPro"/>
</dbReference>